<dbReference type="Proteomes" id="UP000021816">
    <property type="component" value="Unassembled WGS sequence"/>
</dbReference>
<evidence type="ECO:0000313" key="4">
    <source>
        <dbReference type="Proteomes" id="UP000021816"/>
    </source>
</evidence>
<sequence length="134" mass="14534">MNDLSTPADSPTIRTPGGHALRPSPQSNDDPLRCFSPFLPLLLVVLAVFLWTGFQCYQLFGERQSLLTAHANQQRPLDESAKLRASLDTLARETALLADQGNASARLIVEELRKRGVTINPNAAPASKGGVDKQ</sequence>
<dbReference type="PATRIC" id="fig|1454003.3.peg.2276"/>
<gene>
    <name evidence="3" type="ORF">AW10_02231</name>
</gene>
<keyword evidence="2" id="KW-0472">Membrane</keyword>
<feature type="region of interest" description="Disordered" evidence="1">
    <location>
        <begin position="1"/>
        <end position="27"/>
    </location>
</feature>
<keyword evidence="2" id="KW-0812">Transmembrane</keyword>
<protein>
    <submittedName>
        <fullName evidence="3">Uncharacterized protein</fullName>
    </submittedName>
</protein>
<reference evidence="3 4" key="1">
    <citation type="submission" date="2014-02" db="EMBL/GenBank/DDBJ databases">
        <title>Expanding our view of genomic diversity in Candidatus Accumulibacter clades.</title>
        <authorList>
            <person name="Skennerton C.T."/>
            <person name="Barr J.J."/>
            <person name="Slater F.R."/>
            <person name="Bond P.L."/>
            <person name="Tyson G.W."/>
        </authorList>
    </citation>
    <scope>NUCLEOTIDE SEQUENCE [LARGE SCALE GENOMIC DNA]</scope>
    <source>
        <strain evidence="4">BA-92</strain>
    </source>
</reference>
<keyword evidence="2" id="KW-1133">Transmembrane helix</keyword>
<name>A0A011NWL0_9PROT</name>
<accession>A0A011NWL0</accession>
<dbReference type="STRING" id="1454003.AW10_02231"/>
<dbReference type="AlphaFoldDB" id="A0A011NWL0"/>
<feature type="transmembrane region" description="Helical" evidence="2">
    <location>
        <begin position="38"/>
        <end position="60"/>
    </location>
</feature>
<feature type="compositionally biased region" description="Polar residues" evidence="1">
    <location>
        <begin position="1"/>
        <end position="13"/>
    </location>
</feature>
<evidence type="ECO:0000313" key="3">
    <source>
        <dbReference type="EMBL" id="EXI79746.1"/>
    </source>
</evidence>
<organism evidence="3 4">
    <name type="scientific">Candidatus Accumulibacter appositus</name>
    <dbReference type="NCBI Taxonomy" id="1454003"/>
    <lineage>
        <taxon>Bacteria</taxon>
        <taxon>Pseudomonadati</taxon>
        <taxon>Pseudomonadota</taxon>
        <taxon>Betaproteobacteria</taxon>
        <taxon>Candidatus Accumulibacter</taxon>
    </lineage>
</organism>
<evidence type="ECO:0000256" key="1">
    <source>
        <dbReference type="SAM" id="MobiDB-lite"/>
    </source>
</evidence>
<comment type="caution">
    <text evidence="3">The sequence shown here is derived from an EMBL/GenBank/DDBJ whole genome shotgun (WGS) entry which is preliminary data.</text>
</comment>
<evidence type="ECO:0000256" key="2">
    <source>
        <dbReference type="SAM" id="Phobius"/>
    </source>
</evidence>
<proteinExistence type="predicted"/>
<dbReference type="EMBL" id="JEMX01000046">
    <property type="protein sequence ID" value="EXI79746.1"/>
    <property type="molecule type" value="Genomic_DNA"/>
</dbReference>